<dbReference type="EMBL" id="RCUV01000008">
    <property type="protein sequence ID" value="RLP71385.1"/>
    <property type="molecule type" value="Genomic_DNA"/>
</dbReference>
<name>A0A3L6ZUP8_9MICO</name>
<organism evidence="3 4">
    <name type="scientific">Mycetocola manganoxydans</name>
    <dbReference type="NCBI Taxonomy" id="699879"/>
    <lineage>
        <taxon>Bacteria</taxon>
        <taxon>Bacillati</taxon>
        <taxon>Actinomycetota</taxon>
        <taxon>Actinomycetes</taxon>
        <taxon>Micrococcales</taxon>
        <taxon>Microbacteriaceae</taxon>
        <taxon>Mycetocola</taxon>
    </lineage>
</organism>
<feature type="transmembrane region" description="Helical" evidence="2">
    <location>
        <begin position="30"/>
        <end position="49"/>
    </location>
</feature>
<keyword evidence="2" id="KW-0812">Transmembrane</keyword>
<reference evidence="3 4" key="1">
    <citation type="submission" date="2018-10" db="EMBL/GenBank/DDBJ databases">
        <authorList>
            <person name="Li J."/>
        </authorList>
    </citation>
    <scope>NUCLEOTIDE SEQUENCE [LARGE SCALE GENOMIC DNA]</scope>
    <source>
        <strain evidence="3 4">CCTCC AB209002</strain>
    </source>
</reference>
<dbReference type="OrthoDB" id="5298481at2"/>
<dbReference type="InterPro" id="IPR021682">
    <property type="entry name" value="DUF2933"/>
</dbReference>
<keyword evidence="2" id="KW-1133">Transmembrane helix</keyword>
<feature type="region of interest" description="Disordered" evidence="1">
    <location>
        <begin position="76"/>
        <end position="107"/>
    </location>
</feature>
<evidence type="ECO:0000256" key="2">
    <source>
        <dbReference type="SAM" id="Phobius"/>
    </source>
</evidence>
<keyword evidence="2" id="KW-0472">Membrane</keyword>
<evidence type="ECO:0000256" key="1">
    <source>
        <dbReference type="SAM" id="MobiDB-lite"/>
    </source>
</evidence>
<gene>
    <name evidence="3" type="ORF">D9V29_08515</name>
</gene>
<protein>
    <submittedName>
        <fullName evidence="3">DUF2933 domain-containing protein</fullName>
    </submittedName>
</protein>
<keyword evidence="4" id="KW-1185">Reference proteome</keyword>
<sequence length="107" mass="11016">MSIELPHHDHSSAEPEQPREPADRAARVPASMWIILALAVAGIAVYLMVDHWPHVLAAVPYLGIVAVVAMHVFGHGGHGGSGGTGTHGNHGGRSKPGAAGGPATRQK</sequence>
<dbReference type="Pfam" id="PF11666">
    <property type="entry name" value="DUF2933"/>
    <property type="match status" value="1"/>
</dbReference>
<feature type="compositionally biased region" description="Gly residues" evidence="1">
    <location>
        <begin position="76"/>
        <end position="91"/>
    </location>
</feature>
<feature type="region of interest" description="Disordered" evidence="1">
    <location>
        <begin position="1"/>
        <end position="24"/>
    </location>
</feature>
<accession>A0A3L6ZUP8</accession>
<dbReference type="AlphaFoldDB" id="A0A3L6ZUP8"/>
<evidence type="ECO:0000313" key="3">
    <source>
        <dbReference type="EMBL" id="RLP71385.1"/>
    </source>
</evidence>
<comment type="caution">
    <text evidence="3">The sequence shown here is derived from an EMBL/GenBank/DDBJ whole genome shotgun (WGS) entry which is preliminary data.</text>
</comment>
<dbReference type="Proteomes" id="UP000270299">
    <property type="component" value="Unassembled WGS sequence"/>
</dbReference>
<feature type="transmembrane region" description="Helical" evidence="2">
    <location>
        <begin position="55"/>
        <end position="73"/>
    </location>
</feature>
<proteinExistence type="predicted"/>
<evidence type="ECO:0000313" key="4">
    <source>
        <dbReference type="Proteomes" id="UP000270299"/>
    </source>
</evidence>
<dbReference type="RefSeq" id="WP_121672901.1">
    <property type="nucleotide sequence ID" value="NZ_BMXM01000004.1"/>
</dbReference>